<protein>
    <submittedName>
        <fullName evidence="5">WD40 protein</fullName>
    </submittedName>
</protein>
<feature type="repeat" description="WD" evidence="3">
    <location>
        <begin position="550"/>
        <end position="593"/>
    </location>
</feature>
<dbReference type="Proteomes" id="UP001067231">
    <property type="component" value="Unassembled WGS sequence"/>
</dbReference>
<dbReference type="InterPro" id="IPR040324">
    <property type="entry name" value="WDR44/Dgr2"/>
</dbReference>
<evidence type="ECO:0000256" key="2">
    <source>
        <dbReference type="ARBA" id="ARBA00022737"/>
    </source>
</evidence>
<dbReference type="PANTHER" id="PTHR14221">
    <property type="entry name" value="WD REPEAT DOMAIN 44"/>
    <property type="match status" value="1"/>
</dbReference>
<feature type="region of interest" description="Disordered" evidence="4">
    <location>
        <begin position="208"/>
        <end position="240"/>
    </location>
</feature>
<gene>
    <name evidence="5" type="ORF">OJ253_772</name>
</gene>
<dbReference type="InterPro" id="IPR036322">
    <property type="entry name" value="WD40_repeat_dom_sf"/>
</dbReference>
<dbReference type="PANTHER" id="PTHR14221:SF0">
    <property type="entry name" value="WD REPEAT-CONTAINING PROTEIN 44"/>
    <property type="match status" value="1"/>
</dbReference>
<dbReference type="InterPro" id="IPR015943">
    <property type="entry name" value="WD40/YVTN_repeat-like_dom_sf"/>
</dbReference>
<keyword evidence="1 3" id="KW-0853">WD repeat</keyword>
<organism evidence="5">
    <name type="scientific">Cryptosporidium canis</name>
    <dbReference type="NCBI Taxonomy" id="195482"/>
    <lineage>
        <taxon>Eukaryota</taxon>
        <taxon>Sar</taxon>
        <taxon>Alveolata</taxon>
        <taxon>Apicomplexa</taxon>
        <taxon>Conoidasida</taxon>
        <taxon>Coccidia</taxon>
        <taxon>Eucoccidiorida</taxon>
        <taxon>Eimeriorina</taxon>
        <taxon>Cryptosporidiidae</taxon>
        <taxon>Cryptosporidium</taxon>
    </lineage>
</organism>
<evidence type="ECO:0000256" key="3">
    <source>
        <dbReference type="PROSITE-ProRule" id="PRU00221"/>
    </source>
</evidence>
<dbReference type="EMBL" id="JAPCXC010000011">
    <property type="protein sequence ID" value="KAJ1611779.1"/>
    <property type="molecule type" value="Genomic_DNA"/>
</dbReference>
<comment type="caution">
    <text evidence="5">The sequence shown here is derived from an EMBL/GenBank/DDBJ whole genome shotgun (WGS) entry which is preliminary data.</text>
</comment>
<evidence type="ECO:0000256" key="4">
    <source>
        <dbReference type="SAM" id="MobiDB-lite"/>
    </source>
</evidence>
<feature type="region of interest" description="Disordered" evidence="4">
    <location>
        <begin position="80"/>
        <end position="166"/>
    </location>
</feature>
<accession>A0A9D5HYC7</accession>
<dbReference type="AlphaFoldDB" id="A0A9D5HYC7"/>
<dbReference type="SUPFAM" id="SSF50978">
    <property type="entry name" value="WD40 repeat-like"/>
    <property type="match status" value="1"/>
</dbReference>
<dbReference type="PROSITE" id="PS00678">
    <property type="entry name" value="WD_REPEATS_1"/>
    <property type="match status" value="1"/>
</dbReference>
<feature type="compositionally biased region" description="Basic and acidic residues" evidence="4">
    <location>
        <begin position="130"/>
        <end position="153"/>
    </location>
</feature>
<dbReference type="InterPro" id="IPR001680">
    <property type="entry name" value="WD40_rpt"/>
</dbReference>
<proteinExistence type="predicted"/>
<dbReference type="InterPro" id="IPR019775">
    <property type="entry name" value="WD40_repeat_CS"/>
</dbReference>
<keyword evidence="2" id="KW-0677">Repeat</keyword>
<sequence>MSYEIEISGIFSLPELNQLVGEAVTLSPSCQAEARRSAEHLLKIQGLPVEDIHESILETESILNKVFNSDNFSMIDSSISETNEGSKCNEPDLNAVTGQSALGEYPDGEDQGAEGSLDELSGAQYDDTQSEFRENPEEKGGNEVNEVDHRFETSRNSNSGGSEMDSLDDYTTFDYGFDGSAIISSLEDWESDDSSIDFRFNEMAWPEEASASDAETGGDASKGADGEMSGQGAEEALVETSGVVSGGVSEDYHGFGSFASPVKDEIVTKESEFVAKEIEIGKIDSTGRGVEVDTDEGDVIYVKRGPVSESSFNAVRGALRVPSIEQEVLPGLGVGESVEASSSSSKFKKWLSGGQGGSKLQSYLGAFKENIKESSVASSAITLRSIFKSGGVFRRGGYLSSSSFNSSLISSLGTAASLAEKSQDRVFKDNPPDQLQATVLGGAQEARRSLRQRTLPMKISTKYQINNKTRKARENDVGSIWLIREIYLSLVPQILKLSMSVDGQWLILGSQDGSIRQWRFKEEDIADFGMLVSSSSQIEPFFSEREDICVQGHSNAIISLQWENDERSHRFLSSSMDRTVKLWEAGSDEPSAVINCSDWPTAASFHPVQKNIIFIGSLDASVQILRLTPGEDPNKFQTKVMETIRVQDLLTSLSISPNGKYLACGFKDGGVAFYDARTLKYRCDVDCRNRRGKSSKGRKVSGISWKRDNKSVLVTTNDSRVRLFNLSDLSTFVKFKGHINEETLLSAQISNDERFIVSGSENGYICLWDLQQDYGKSILGIQYGRSYTNSSNFRSSAGGNPISLRYDRINIRRGPTQHCVDSFKAFDSSLTSTILAPPAFSKRIIKFFKLHHRSSLNYPSFGTYINERNAHVFIAVNRNGQIRFFMNIPN</sequence>
<reference evidence="5" key="1">
    <citation type="submission" date="2022-10" db="EMBL/GenBank/DDBJ databases">
        <title>Adaptive evolution leads to modifications in subtelomeric GC content in a zoonotic Cryptosporidium species.</title>
        <authorList>
            <person name="Li J."/>
            <person name="Feng Y."/>
            <person name="Xiao L."/>
        </authorList>
    </citation>
    <scope>NUCLEOTIDE SEQUENCE</scope>
    <source>
        <strain evidence="5">33844</strain>
    </source>
</reference>
<name>A0A9D5HYC7_9CRYT</name>
<evidence type="ECO:0000256" key="1">
    <source>
        <dbReference type="ARBA" id="ARBA00022574"/>
    </source>
</evidence>
<evidence type="ECO:0000313" key="5">
    <source>
        <dbReference type="EMBL" id="KAJ1611779.1"/>
    </source>
</evidence>
<dbReference type="SMART" id="SM00320">
    <property type="entry name" value="WD40"/>
    <property type="match status" value="6"/>
</dbReference>
<dbReference type="OrthoDB" id="342119at2759"/>
<dbReference type="Gene3D" id="2.130.10.10">
    <property type="entry name" value="YVTN repeat-like/Quinoprotein amine dehydrogenase"/>
    <property type="match status" value="1"/>
</dbReference>
<dbReference type="PROSITE" id="PS50082">
    <property type="entry name" value="WD_REPEATS_2"/>
    <property type="match status" value="1"/>
</dbReference>
<dbReference type="Pfam" id="PF00400">
    <property type="entry name" value="WD40"/>
    <property type="match status" value="4"/>
</dbReference>
<dbReference type="PROSITE" id="PS50294">
    <property type="entry name" value="WD_REPEATS_REGION"/>
    <property type="match status" value="1"/>
</dbReference>